<dbReference type="PRINTS" id="PR00862">
    <property type="entry name" value="PROLIGOPTASE"/>
</dbReference>
<name>A0ABX0HZ27_9BURK</name>
<dbReference type="Pfam" id="PF00326">
    <property type="entry name" value="Peptidase_S9"/>
    <property type="match status" value="1"/>
</dbReference>
<feature type="chain" id="PRO_5045145798" evidence="4">
    <location>
        <begin position="21"/>
        <end position="709"/>
    </location>
</feature>
<comment type="caution">
    <text evidence="7">The sequence shown here is derived from an EMBL/GenBank/DDBJ whole genome shotgun (WGS) entry which is preliminary data.</text>
</comment>
<dbReference type="EMBL" id="JAAOCD010000012">
    <property type="protein sequence ID" value="NHL00268.1"/>
    <property type="molecule type" value="Genomic_DNA"/>
</dbReference>
<dbReference type="InterPro" id="IPR001375">
    <property type="entry name" value="Peptidase_S9_cat"/>
</dbReference>
<evidence type="ECO:0000256" key="2">
    <source>
        <dbReference type="ARBA" id="ARBA00022801"/>
    </source>
</evidence>
<dbReference type="RefSeq" id="WP_138938849.1">
    <property type="nucleotide sequence ID" value="NZ_JAAOCD010000012.1"/>
</dbReference>
<dbReference type="InterPro" id="IPR023302">
    <property type="entry name" value="Pept_S9A_N"/>
</dbReference>
<dbReference type="PANTHER" id="PTHR42881">
    <property type="entry name" value="PROLYL ENDOPEPTIDASE"/>
    <property type="match status" value="1"/>
</dbReference>
<evidence type="ECO:0000313" key="8">
    <source>
        <dbReference type="Proteomes" id="UP000802098"/>
    </source>
</evidence>
<evidence type="ECO:0000259" key="5">
    <source>
        <dbReference type="Pfam" id="PF00326"/>
    </source>
</evidence>
<dbReference type="PANTHER" id="PTHR42881:SF13">
    <property type="entry name" value="PROLYL ENDOPEPTIDASE"/>
    <property type="match status" value="1"/>
</dbReference>
<organism evidence="7 8">
    <name type="scientific">Rubrivivax benzoatilyticus</name>
    <dbReference type="NCBI Taxonomy" id="316997"/>
    <lineage>
        <taxon>Bacteria</taxon>
        <taxon>Pseudomonadati</taxon>
        <taxon>Pseudomonadota</taxon>
        <taxon>Betaproteobacteria</taxon>
        <taxon>Burkholderiales</taxon>
        <taxon>Sphaerotilaceae</taxon>
        <taxon>Rubrivivax</taxon>
    </lineage>
</organism>
<dbReference type="InterPro" id="IPR002470">
    <property type="entry name" value="Peptidase_S9A"/>
</dbReference>
<evidence type="ECO:0000313" key="7">
    <source>
        <dbReference type="EMBL" id="NHL00268.1"/>
    </source>
</evidence>
<evidence type="ECO:0000256" key="1">
    <source>
        <dbReference type="ARBA" id="ARBA00022670"/>
    </source>
</evidence>
<evidence type="ECO:0000256" key="3">
    <source>
        <dbReference type="ARBA" id="ARBA00022825"/>
    </source>
</evidence>
<keyword evidence="2" id="KW-0378">Hydrolase</keyword>
<reference evidence="7 8" key="1">
    <citation type="submission" date="2020-03" db="EMBL/GenBank/DDBJ databases">
        <title>Rubrivivax benzoatilyticus JA2 (sequenced after 10 years sub-culturing).</title>
        <authorList>
            <person name="Gupta D."/>
            <person name="Chintalapati S."/>
            <person name="Chintalapati V.R."/>
        </authorList>
    </citation>
    <scope>NUCLEOTIDE SEQUENCE [LARGE SCALE GENOMIC DNA]</scope>
    <source>
        <strain evidence="7 8">JA2-Mal</strain>
    </source>
</reference>
<dbReference type="Proteomes" id="UP000802098">
    <property type="component" value="Unassembled WGS sequence"/>
</dbReference>
<protein>
    <submittedName>
        <fullName evidence="7">S9 family peptidase</fullName>
    </submittedName>
</protein>
<feature type="domain" description="Peptidase S9A N-terminal" evidence="6">
    <location>
        <begin position="20"/>
        <end position="417"/>
    </location>
</feature>
<accession>A0ABX0HZ27</accession>
<dbReference type="Pfam" id="PF02897">
    <property type="entry name" value="Peptidase_S9_N"/>
    <property type="match status" value="1"/>
</dbReference>
<keyword evidence="1" id="KW-0645">Protease</keyword>
<dbReference type="InterPro" id="IPR029058">
    <property type="entry name" value="AB_hydrolase_fold"/>
</dbReference>
<keyword evidence="4" id="KW-0732">Signal</keyword>
<dbReference type="SUPFAM" id="SSF53474">
    <property type="entry name" value="alpha/beta-Hydrolases"/>
    <property type="match status" value="1"/>
</dbReference>
<feature type="signal peptide" evidence="4">
    <location>
        <begin position="1"/>
        <end position="20"/>
    </location>
</feature>
<keyword evidence="3" id="KW-0720">Serine protease</keyword>
<evidence type="ECO:0000256" key="4">
    <source>
        <dbReference type="SAM" id="SignalP"/>
    </source>
</evidence>
<gene>
    <name evidence="7" type="ORF">G7087_17945</name>
</gene>
<dbReference type="SUPFAM" id="SSF50993">
    <property type="entry name" value="Peptidase/esterase 'gauge' domain"/>
    <property type="match status" value="1"/>
</dbReference>
<sequence length="709" mass="77057">MKRLRRWLLAALLLPLAAAAAEDPDLWLEESAATATRAWIAARNDESTRRLQKDPRFEAQRQGFLAQGAASQHDEYLNGSLVHRLATDGTHPLGRWQVFAASDAARAIVGPGWHTVLDFDEIASRDGVRWKFPLWWMNPMCDTSIGPRCIVHLSADGGDRTVLREVDLRSGAFVDSGFRIDSPARHYAHWIDADTLLVAADFGPGTISEAGYARQARVWRRGTALAEARLVFDAPADAVLYIPHNFRHAGGTLFAAEVWHRAAGAPSWWWVDPVRGATRWQPPVDLVRYRGLAGIVGERLVAMTAQPLAHPGGTWPAGSLLALPLPGHDGAIEPIFVPGAHDAVDPVFHLAVAEDALWLGVMHDVSGRLFRATRGARGWTLQRQPLPEHAAVRLLSGEAAPSAALVKTESLLRAPETTLRGPGGTTLLGRDEAAFDTRRHVVEQFFATSRDGTRVPYYLVRPRAARADGRHAALLSAYGGFGVSMLPTFLNAEFHTDFVRPVLAAGGLYVLANIRGGGEYGPAWHRAAQRRERLRGVEDLVAVAEDLVRRGWARQRRLGFVGASNGGLLAAAAATQRPELWGAVLADVPLTDMLRFHELLTGAVWIDEYGDPRDPGDRAALAAFSPLHAVRDGVAYPPMLVSTSSSDDRVHPGHARRFAEALRQRGNPVLFHESGDSGHGGAASREAVATLRAMQMVFLLQTLGLGAGH</sequence>
<proteinExistence type="predicted"/>
<dbReference type="InterPro" id="IPR051167">
    <property type="entry name" value="Prolyl_oligopep/macrocyclase"/>
</dbReference>
<keyword evidence="8" id="KW-1185">Reference proteome</keyword>
<evidence type="ECO:0000259" key="6">
    <source>
        <dbReference type="Pfam" id="PF02897"/>
    </source>
</evidence>
<feature type="domain" description="Peptidase S9 prolyl oligopeptidase catalytic" evidence="5">
    <location>
        <begin position="501"/>
        <end position="704"/>
    </location>
</feature>
<dbReference type="Gene3D" id="2.130.10.120">
    <property type="entry name" value="Prolyl oligopeptidase, N-terminal domain"/>
    <property type="match status" value="1"/>
</dbReference>
<dbReference type="Gene3D" id="3.40.50.1820">
    <property type="entry name" value="alpha/beta hydrolase"/>
    <property type="match status" value="1"/>
</dbReference>